<feature type="compositionally biased region" description="Basic and acidic residues" evidence="1">
    <location>
        <begin position="415"/>
        <end position="428"/>
    </location>
</feature>
<keyword evidence="3" id="KW-1185">Reference proteome</keyword>
<organism evidence="2 3">
    <name type="scientific">Extremus antarcticus</name>
    <dbReference type="NCBI Taxonomy" id="702011"/>
    <lineage>
        <taxon>Eukaryota</taxon>
        <taxon>Fungi</taxon>
        <taxon>Dikarya</taxon>
        <taxon>Ascomycota</taxon>
        <taxon>Pezizomycotina</taxon>
        <taxon>Dothideomycetes</taxon>
        <taxon>Dothideomycetidae</taxon>
        <taxon>Mycosphaerellales</taxon>
        <taxon>Extremaceae</taxon>
        <taxon>Extremus</taxon>
    </lineage>
</organism>
<evidence type="ECO:0000313" key="3">
    <source>
        <dbReference type="Proteomes" id="UP001271007"/>
    </source>
</evidence>
<evidence type="ECO:0000256" key="1">
    <source>
        <dbReference type="SAM" id="MobiDB-lite"/>
    </source>
</evidence>
<name>A0AAJ0DBJ7_9PEZI</name>
<feature type="compositionally biased region" description="Acidic residues" evidence="1">
    <location>
        <begin position="311"/>
        <end position="333"/>
    </location>
</feature>
<feature type="region of interest" description="Disordered" evidence="1">
    <location>
        <begin position="359"/>
        <end position="383"/>
    </location>
</feature>
<evidence type="ECO:0000313" key="2">
    <source>
        <dbReference type="EMBL" id="KAK3047013.1"/>
    </source>
</evidence>
<feature type="region of interest" description="Disordered" evidence="1">
    <location>
        <begin position="293"/>
        <end position="342"/>
    </location>
</feature>
<feature type="region of interest" description="Disordered" evidence="1">
    <location>
        <begin position="415"/>
        <end position="441"/>
    </location>
</feature>
<gene>
    <name evidence="2" type="ORF">LTR09_011527</name>
</gene>
<protein>
    <submittedName>
        <fullName evidence="2">Uncharacterized protein</fullName>
    </submittedName>
</protein>
<dbReference type="EMBL" id="JAWDJX010000070">
    <property type="protein sequence ID" value="KAK3047013.1"/>
    <property type="molecule type" value="Genomic_DNA"/>
</dbReference>
<accession>A0AAJ0DBJ7</accession>
<reference evidence="2" key="1">
    <citation type="submission" date="2023-04" db="EMBL/GenBank/DDBJ databases">
        <title>Black Yeasts Isolated from many extreme environments.</title>
        <authorList>
            <person name="Coleine C."/>
            <person name="Stajich J.E."/>
            <person name="Selbmann L."/>
        </authorList>
    </citation>
    <scope>NUCLEOTIDE SEQUENCE</scope>
    <source>
        <strain evidence="2">CCFEE 5312</strain>
    </source>
</reference>
<dbReference type="Proteomes" id="UP001271007">
    <property type="component" value="Unassembled WGS sequence"/>
</dbReference>
<sequence length="441" mass="50176">MPNDLYQWEEAGGRVHHCPMCKHPLTTPQARTRCLGEHVEWCGRYHTQLFKKGTSDQCAPCRACEEEHIKRHREIATKILELRQLKASQEPIPPSPLTPRALNALQSSFSPMSKEERKANTKANKILRAPKVVTQKDIEFIAKVLHPDEHCEVDEDDAARQITEDEDIKRNMFFHKNTSSTRETRNTFFTKVNRHRPGFVRPEYHVTVEEIDGLLQLLNVSPITKSTSTEEKTIITVLRKKIEDDLVQVHNEKEQTLMRKEGFWRWASKKAYKRFVDNGGVWSKRDGELLSMMKGEDASTEESSDAVGGAEETEDGSTEPDTDITTPSEEEDTNQGYVLSSPSTPVKLDIAVTTPKTVTSDSWSVVAGSKKGSSSRTKKAPPGLTLRLRHNHGLDHLKSPLSKRLDLFDDSWATRDPRTEYYNPRDHLLPGQYGQYDEDSD</sequence>
<dbReference type="AlphaFoldDB" id="A0AAJ0DBJ7"/>
<comment type="caution">
    <text evidence="2">The sequence shown here is derived from an EMBL/GenBank/DDBJ whole genome shotgun (WGS) entry which is preliminary data.</text>
</comment>
<proteinExistence type="predicted"/>
<feature type="compositionally biased region" description="Low complexity" evidence="1">
    <location>
        <begin position="362"/>
        <end position="375"/>
    </location>
</feature>